<dbReference type="SUPFAM" id="SSF143100">
    <property type="entry name" value="TTHA1013/TTHA0281-like"/>
    <property type="match status" value="1"/>
</dbReference>
<dbReference type="EMBL" id="MFAH01000051">
    <property type="protein sequence ID" value="OGD70587.1"/>
    <property type="molecule type" value="Genomic_DNA"/>
</dbReference>
<proteinExistence type="predicted"/>
<sequence>MTREFHIIIEKDKHGYFARCLDLDGCFAQGETYEAVEKEIVDAIQLHIQDIRNLDEELNEPESVSLSSIKVVVPV</sequence>
<dbReference type="Gene3D" id="3.30.160.250">
    <property type="match status" value="1"/>
</dbReference>
<dbReference type="InterPro" id="IPR031807">
    <property type="entry name" value="HicB-like"/>
</dbReference>
<evidence type="ECO:0000313" key="3">
    <source>
        <dbReference type="Proteomes" id="UP000177390"/>
    </source>
</evidence>
<dbReference type="InterPro" id="IPR035069">
    <property type="entry name" value="TTHA1013/TTHA0281-like"/>
</dbReference>
<accession>A0A1F5ET52</accession>
<evidence type="ECO:0000313" key="2">
    <source>
        <dbReference type="EMBL" id="OGD70587.1"/>
    </source>
</evidence>
<dbReference type="Pfam" id="PF15919">
    <property type="entry name" value="HicB_lk_antitox"/>
    <property type="match status" value="1"/>
</dbReference>
<feature type="domain" description="HicB-like antitoxin of toxin-antitoxin system" evidence="1">
    <location>
        <begin position="5"/>
        <end position="65"/>
    </location>
</feature>
<reference evidence="2 3" key="1">
    <citation type="journal article" date="2016" name="Nat. Commun.">
        <title>Thousands of microbial genomes shed light on interconnected biogeochemical processes in an aquifer system.</title>
        <authorList>
            <person name="Anantharaman K."/>
            <person name="Brown C.T."/>
            <person name="Hug L.A."/>
            <person name="Sharon I."/>
            <person name="Castelle C.J."/>
            <person name="Probst A.J."/>
            <person name="Thomas B.C."/>
            <person name="Singh A."/>
            <person name="Wilkins M.J."/>
            <person name="Karaoz U."/>
            <person name="Brodie E.L."/>
            <person name="Williams K.H."/>
            <person name="Hubbard S.S."/>
            <person name="Banfield J.F."/>
        </authorList>
    </citation>
    <scope>NUCLEOTIDE SEQUENCE [LARGE SCALE GENOMIC DNA]</scope>
</reference>
<gene>
    <name evidence="2" type="ORF">A3D09_04180</name>
</gene>
<evidence type="ECO:0000259" key="1">
    <source>
        <dbReference type="Pfam" id="PF15919"/>
    </source>
</evidence>
<name>A0A1F5ET52_9BACT</name>
<dbReference type="InterPro" id="IPR051404">
    <property type="entry name" value="TA_system_antitoxin"/>
</dbReference>
<dbReference type="PANTHER" id="PTHR34504:SF2">
    <property type="entry name" value="UPF0150 PROTEIN SSL0259"/>
    <property type="match status" value="1"/>
</dbReference>
<protein>
    <recommendedName>
        <fullName evidence="1">HicB-like antitoxin of toxin-antitoxin system domain-containing protein</fullName>
    </recommendedName>
</protein>
<dbReference type="AlphaFoldDB" id="A0A1F5ET52"/>
<dbReference type="PANTHER" id="PTHR34504">
    <property type="entry name" value="ANTITOXIN HICB"/>
    <property type="match status" value="1"/>
</dbReference>
<dbReference type="Proteomes" id="UP000177390">
    <property type="component" value="Unassembled WGS sequence"/>
</dbReference>
<organism evidence="2 3">
    <name type="scientific">Candidatus Collierbacteria bacterium RIFCSPHIGHO2_02_FULL_49_10</name>
    <dbReference type="NCBI Taxonomy" id="1817723"/>
    <lineage>
        <taxon>Bacteria</taxon>
        <taxon>Candidatus Collieribacteriota</taxon>
    </lineage>
</organism>
<comment type="caution">
    <text evidence="2">The sequence shown here is derived from an EMBL/GenBank/DDBJ whole genome shotgun (WGS) entry which is preliminary data.</text>
</comment>